<reference evidence="2" key="1">
    <citation type="submission" date="2020-02" db="EMBL/GenBank/DDBJ databases">
        <authorList>
            <person name="Meier V. D."/>
        </authorList>
    </citation>
    <scope>NUCLEOTIDE SEQUENCE</scope>
    <source>
        <strain evidence="2">AVDCRST_MAG44</strain>
    </source>
</reference>
<name>A0A6J4T588_9SPHN</name>
<evidence type="ECO:0000313" key="2">
    <source>
        <dbReference type="EMBL" id="CAA9513445.1"/>
    </source>
</evidence>
<organism evidence="2">
    <name type="scientific">uncultured Sphingomonas sp</name>
    <dbReference type="NCBI Taxonomy" id="158754"/>
    <lineage>
        <taxon>Bacteria</taxon>
        <taxon>Pseudomonadati</taxon>
        <taxon>Pseudomonadota</taxon>
        <taxon>Alphaproteobacteria</taxon>
        <taxon>Sphingomonadales</taxon>
        <taxon>Sphingomonadaceae</taxon>
        <taxon>Sphingomonas</taxon>
        <taxon>environmental samples</taxon>
    </lineage>
</organism>
<dbReference type="AlphaFoldDB" id="A0A6J4T588"/>
<proteinExistence type="predicted"/>
<sequence length="170" mass="17557">MGKHLLACALLLTACREQAVQPPDDQQLAGAGATPSQIAQAAPRPPPPRPAPPVAGLVPLSDAAITRELEPGAACSLDGGTAGPLLVAVAGDALVNDNGRLVHLRSEAGGLAELSRGGRFSDGRLTVEVQREAEIETVGEVTSWGATVRVRRQGSDTAMMSFHHRWSCGA</sequence>
<protein>
    <recommendedName>
        <fullName evidence="3">Lipoprotein</fullName>
    </recommendedName>
</protein>
<evidence type="ECO:0000256" key="1">
    <source>
        <dbReference type="SAM" id="MobiDB-lite"/>
    </source>
</evidence>
<dbReference type="EMBL" id="CADCVY010000103">
    <property type="protein sequence ID" value="CAA9513445.1"/>
    <property type="molecule type" value="Genomic_DNA"/>
</dbReference>
<evidence type="ECO:0008006" key="3">
    <source>
        <dbReference type="Google" id="ProtNLM"/>
    </source>
</evidence>
<accession>A0A6J4T588</accession>
<feature type="compositionally biased region" description="Pro residues" evidence="1">
    <location>
        <begin position="43"/>
        <end position="53"/>
    </location>
</feature>
<gene>
    <name evidence="2" type="ORF">AVDCRST_MAG44-1529</name>
</gene>
<feature type="region of interest" description="Disordered" evidence="1">
    <location>
        <begin position="23"/>
        <end position="56"/>
    </location>
</feature>
<dbReference type="PROSITE" id="PS51257">
    <property type="entry name" value="PROKAR_LIPOPROTEIN"/>
    <property type="match status" value="1"/>
</dbReference>